<feature type="binding site" evidence="2">
    <location>
        <position position="165"/>
    </location>
    <ligand>
        <name>Cu cation</name>
        <dbReference type="ChEBI" id="CHEBI:23378"/>
    </ligand>
</feature>
<dbReference type="OrthoDB" id="8550465at2"/>
<proteinExistence type="inferred from homology"/>
<protein>
    <submittedName>
        <fullName evidence="4">Protein SCO1/2</fullName>
    </submittedName>
</protein>
<gene>
    <name evidence="4" type="ORF">SAMN05661077_1126</name>
</gene>
<dbReference type="Pfam" id="PF02630">
    <property type="entry name" value="SCO1-SenC"/>
    <property type="match status" value="1"/>
</dbReference>
<dbReference type="AlphaFoldDB" id="A0A0P9C3U6"/>
<feature type="disulfide bond" description="Redox-active" evidence="3">
    <location>
        <begin position="77"/>
        <end position="81"/>
    </location>
</feature>
<accession>A0A0P9C3U6</accession>
<dbReference type="PANTHER" id="PTHR12151:SF25">
    <property type="entry name" value="LINALOOL DEHYDRATASE_ISOMERASE DOMAIN-CONTAINING PROTEIN"/>
    <property type="match status" value="1"/>
</dbReference>
<sequence length="198" mass="22086">MRAWLSALGVAVLGAATLFWATDGFRALTAETARRIAVAEQPRAVPDLRLQLQSGAEARLRELRGKLVVATFIYTRCTHACPMLGMRMKRIRAGLPQEAVGEEVRFLSLSFDPDYDRPERLAEYGGRYGAEPEHWWVARPRGGLEEALDAFGVVVLPDGQGDFMHNAAFYLIDREGRLAGIYPDDEPEQVVDAVEERL</sequence>
<dbReference type="EMBL" id="FMUN01000002">
    <property type="protein sequence ID" value="SCY03930.1"/>
    <property type="molecule type" value="Genomic_DNA"/>
</dbReference>
<dbReference type="GO" id="GO:0046872">
    <property type="term" value="F:metal ion binding"/>
    <property type="evidence" value="ECO:0007669"/>
    <property type="project" value="UniProtKB-KW"/>
</dbReference>
<dbReference type="Gene3D" id="3.40.30.10">
    <property type="entry name" value="Glutaredoxin"/>
    <property type="match status" value="1"/>
</dbReference>
<keyword evidence="2" id="KW-0479">Metal-binding</keyword>
<keyword evidence="2" id="KW-0186">Copper</keyword>
<evidence type="ECO:0000256" key="3">
    <source>
        <dbReference type="PIRSR" id="PIRSR603782-2"/>
    </source>
</evidence>
<feature type="binding site" evidence="2">
    <location>
        <position position="81"/>
    </location>
    <ligand>
        <name>Cu cation</name>
        <dbReference type="ChEBI" id="CHEBI:23378"/>
    </ligand>
</feature>
<dbReference type="CDD" id="cd02968">
    <property type="entry name" value="SCO"/>
    <property type="match status" value="1"/>
</dbReference>
<evidence type="ECO:0000313" key="5">
    <source>
        <dbReference type="Proteomes" id="UP000183104"/>
    </source>
</evidence>
<dbReference type="InterPro" id="IPR036249">
    <property type="entry name" value="Thioredoxin-like_sf"/>
</dbReference>
<evidence type="ECO:0000313" key="4">
    <source>
        <dbReference type="EMBL" id="SCY03930.1"/>
    </source>
</evidence>
<keyword evidence="5" id="KW-1185">Reference proteome</keyword>
<dbReference type="InterPro" id="IPR003782">
    <property type="entry name" value="SCO1/SenC"/>
</dbReference>
<dbReference type="RefSeq" id="WP_054966398.1">
    <property type="nucleotide sequence ID" value="NZ_FMUN01000002.1"/>
</dbReference>
<reference evidence="5" key="1">
    <citation type="submission" date="2016-10" db="EMBL/GenBank/DDBJ databases">
        <authorList>
            <person name="Varghese N."/>
        </authorList>
    </citation>
    <scope>NUCLEOTIDE SEQUENCE [LARGE SCALE GENOMIC DNA]</scope>
    <source>
        <strain evidence="5">HL 19</strain>
    </source>
</reference>
<comment type="similarity">
    <text evidence="1">Belongs to the SCO1/2 family.</text>
</comment>
<dbReference type="Proteomes" id="UP000183104">
    <property type="component" value="Unassembled WGS sequence"/>
</dbReference>
<dbReference type="PANTHER" id="PTHR12151">
    <property type="entry name" value="ELECTRON TRANSPORT PROTIN SCO1/SENC FAMILY MEMBER"/>
    <property type="match status" value="1"/>
</dbReference>
<organism evidence="4 5">
    <name type="scientific">Thiohalorhabdus denitrificans</name>
    <dbReference type="NCBI Taxonomy" id="381306"/>
    <lineage>
        <taxon>Bacteria</taxon>
        <taxon>Pseudomonadati</taxon>
        <taxon>Pseudomonadota</taxon>
        <taxon>Gammaproteobacteria</taxon>
        <taxon>Thiohalorhabdales</taxon>
        <taxon>Thiohalorhabdaceae</taxon>
        <taxon>Thiohalorhabdus</taxon>
    </lineage>
</organism>
<name>A0A0P9C3U6_9GAMM</name>
<keyword evidence="3" id="KW-1015">Disulfide bond</keyword>
<feature type="binding site" evidence="2">
    <location>
        <position position="77"/>
    </location>
    <ligand>
        <name>Cu cation</name>
        <dbReference type="ChEBI" id="CHEBI:23378"/>
    </ligand>
</feature>
<evidence type="ECO:0000256" key="2">
    <source>
        <dbReference type="PIRSR" id="PIRSR603782-1"/>
    </source>
</evidence>
<evidence type="ECO:0000256" key="1">
    <source>
        <dbReference type="ARBA" id="ARBA00010996"/>
    </source>
</evidence>
<dbReference type="STRING" id="381306.AN478_09565"/>
<dbReference type="SUPFAM" id="SSF52833">
    <property type="entry name" value="Thioredoxin-like"/>
    <property type="match status" value="1"/>
</dbReference>